<keyword evidence="3" id="KW-0378">Hydrolase</keyword>
<organism evidence="3 4">
    <name type="scientific">Microlunatus parietis</name>
    <dbReference type="NCBI Taxonomy" id="682979"/>
    <lineage>
        <taxon>Bacteria</taxon>
        <taxon>Bacillati</taxon>
        <taxon>Actinomycetota</taxon>
        <taxon>Actinomycetes</taxon>
        <taxon>Propionibacteriales</taxon>
        <taxon>Propionibacteriaceae</taxon>
        <taxon>Microlunatus</taxon>
    </lineage>
</organism>
<dbReference type="GO" id="GO:0004519">
    <property type="term" value="F:endonuclease activity"/>
    <property type="evidence" value="ECO:0007669"/>
    <property type="project" value="UniProtKB-KW"/>
</dbReference>
<keyword evidence="3" id="KW-0540">Nuclease</keyword>
<name>A0A7Y9LE29_9ACTN</name>
<dbReference type="RefSeq" id="WP_179756887.1">
    <property type="nucleotide sequence ID" value="NZ_JACCBU010000001.1"/>
</dbReference>
<sequence length="308" mass="33921">MSLISRRTLIAGAGVAAGLAATAGTARAEASGRRPLIGKASRTQLHVMSFNIRYDRSGVTQPGDPDHWPDRRPIMIELLELEQPTLLGVQEVLYGQLAAIEQALPEHRLVGYGRQGGSHDEYSGIFYDPARIEVLEWDQFWLSDTPKVIGSATWGNTVTRIVTWARVRDRYSGKEFAMINTHFDHQSEPARVNSAKAMVELINSGLSGLPMIVTGDFNSSSHNSGAYAILVDSGELIDSWDVAEKQLTPEWNTFAGYRELVEGGNRIDWVLGSAEVRVRKAAINGYRKDGRYPSDHLPVQALVQLPPA</sequence>
<dbReference type="InterPro" id="IPR036691">
    <property type="entry name" value="Endo/exonu/phosph_ase_sf"/>
</dbReference>
<gene>
    <name evidence="3" type="ORF">BKA15_005851</name>
</gene>
<keyword evidence="3" id="KW-0255">Endonuclease</keyword>
<feature type="domain" description="Endonuclease/exonuclease/phosphatase" evidence="2">
    <location>
        <begin position="48"/>
        <end position="296"/>
    </location>
</feature>
<feature type="signal peptide" evidence="1">
    <location>
        <begin position="1"/>
        <end position="28"/>
    </location>
</feature>
<comment type="caution">
    <text evidence="3">The sequence shown here is derived from an EMBL/GenBank/DDBJ whole genome shotgun (WGS) entry which is preliminary data.</text>
</comment>
<dbReference type="InterPro" id="IPR050410">
    <property type="entry name" value="CCR4/nocturin_mRNA_transcr"/>
</dbReference>
<evidence type="ECO:0000313" key="3">
    <source>
        <dbReference type="EMBL" id="NYE74522.1"/>
    </source>
</evidence>
<dbReference type="SUPFAM" id="SSF56219">
    <property type="entry name" value="DNase I-like"/>
    <property type="match status" value="1"/>
</dbReference>
<dbReference type="Gene3D" id="3.60.10.10">
    <property type="entry name" value="Endonuclease/exonuclease/phosphatase"/>
    <property type="match status" value="1"/>
</dbReference>
<dbReference type="AlphaFoldDB" id="A0A7Y9LE29"/>
<dbReference type="PANTHER" id="PTHR12121">
    <property type="entry name" value="CARBON CATABOLITE REPRESSOR PROTEIN 4"/>
    <property type="match status" value="1"/>
</dbReference>
<proteinExistence type="predicted"/>
<dbReference type="InterPro" id="IPR006311">
    <property type="entry name" value="TAT_signal"/>
</dbReference>
<protein>
    <submittedName>
        <fullName evidence="3">Endonuclease/exonuclease/phosphatase family metal-dependent hydrolase</fullName>
    </submittedName>
</protein>
<dbReference type="Proteomes" id="UP000569914">
    <property type="component" value="Unassembled WGS sequence"/>
</dbReference>
<dbReference type="CDD" id="cd09083">
    <property type="entry name" value="EEP-1"/>
    <property type="match status" value="1"/>
</dbReference>
<dbReference type="GO" id="GO:0000175">
    <property type="term" value="F:3'-5'-RNA exonuclease activity"/>
    <property type="evidence" value="ECO:0007669"/>
    <property type="project" value="TreeGrafter"/>
</dbReference>
<dbReference type="PROSITE" id="PS51318">
    <property type="entry name" value="TAT"/>
    <property type="match status" value="1"/>
</dbReference>
<evidence type="ECO:0000313" key="4">
    <source>
        <dbReference type="Proteomes" id="UP000569914"/>
    </source>
</evidence>
<dbReference type="InterPro" id="IPR005135">
    <property type="entry name" value="Endo/exonuclease/phosphatase"/>
</dbReference>
<dbReference type="PANTHER" id="PTHR12121:SF36">
    <property type="entry name" value="ENDONUCLEASE_EXONUCLEASE_PHOSPHATASE DOMAIN-CONTAINING PROTEIN"/>
    <property type="match status" value="1"/>
</dbReference>
<keyword evidence="1" id="KW-0732">Signal</keyword>
<keyword evidence="3" id="KW-0269">Exonuclease</keyword>
<evidence type="ECO:0000256" key="1">
    <source>
        <dbReference type="SAM" id="SignalP"/>
    </source>
</evidence>
<evidence type="ECO:0000259" key="2">
    <source>
        <dbReference type="Pfam" id="PF03372"/>
    </source>
</evidence>
<feature type="chain" id="PRO_5031131374" evidence="1">
    <location>
        <begin position="29"/>
        <end position="308"/>
    </location>
</feature>
<accession>A0A7Y9LE29</accession>
<dbReference type="Pfam" id="PF03372">
    <property type="entry name" value="Exo_endo_phos"/>
    <property type="match status" value="1"/>
</dbReference>
<reference evidence="3 4" key="1">
    <citation type="submission" date="2020-07" db="EMBL/GenBank/DDBJ databases">
        <title>Sequencing the genomes of 1000 actinobacteria strains.</title>
        <authorList>
            <person name="Klenk H.-P."/>
        </authorList>
    </citation>
    <scope>NUCLEOTIDE SEQUENCE [LARGE SCALE GENOMIC DNA]</scope>
    <source>
        <strain evidence="3 4">DSM 22083</strain>
    </source>
</reference>
<dbReference type="EMBL" id="JACCBU010000001">
    <property type="protein sequence ID" value="NYE74522.1"/>
    <property type="molecule type" value="Genomic_DNA"/>
</dbReference>
<keyword evidence="4" id="KW-1185">Reference proteome</keyword>